<feature type="compositionally biased region" description="Basic and acidic residues" evidence="1">
    <location>
        <begin position="136"/>
        <end position="146"/>
    </location>
</feature>
<dbReference type="EMBL" id="CM004470">
    <property type="protein sequence ID" value="OCT90503.1"/>
    <property type="molecule type" value="Genomic_DNA"/>
</dbReference>
<proteinExistence type="predicted"/>
<reference evidence="3" key="1">
    <citation type="journal article" date="2016" name="Nature">
        <title>Genome evolution in the allotetraploid frog Xenopus laevis.</title>
        <authorList>
            <person name="Session A.M."/>
            <person name="Uno Y."/>
            <person name="Kwon T."/>
            <person name="Chapman J.A."/>
            <person name="Toyoda A."/>
            <person name="Takahashi S."/>
            <person name="Fukui A."/>
            <person name="Hikosaka A."/>
            <person name="Suzuki A."/>
            <person name="Kondo M."/>
            <person name="van Heeringen S.J."/>
            <person name="Quigley I."/>
            <person name="Heinz S."/>
            <person name="Ogino H."/>
            <person name="Ochi H."/>
            <person name="Hellsten U."/>
            <person name="Lyons J.B."/>
            <person name="Simakov O."/>
            <person name="Putnam N."/>
            <person name="Stites J."/>
            <person name="Kuroki Y."/>
            <person name="Tanaka T."/>
            <person name="Michiue T."/>
            <person name="Watanabe M."/>
            <person name="Bogdanovic O."/>
            <person name="Lister R."/>
            <person name="Georgiou G."/>
            <person name="Paranjpe S.S."/>
            <person name="van Kruijsbergen I."/>
            <person name="Shu S."/>
            <person name="Carlson J."/>
            <person name="Kinoshita T."/>
            <person name="Ohta Y."/>
            <person name="Mawaribuchi S."/>
            <person name="Jenkins J."/>
            <person name="Grimwood J."/>
            <person name="Schmutz J."/>
            <person name="Mitros T."/>
            <person name="Mozaffari S.V."/>
            <person name="Suzuki Y."/>
            <person name="Haramoto Y."/>
            <person name="Yamamoto T.S."/>
            <person name="Takagi C."/>
            <person name="Heald R."/>
            <person name="Miller K."/>
            <person name="Haudenschild C."/>
            <person name="Kitzman J."/>
            <person name="Nakayama T."/>
            <person name="Izutsu Y."/>
            <person name="Robert J."/>
            <person name="Fortriede J."/>
            <person name="Burns K."/>
            <person name="Lotay V."/>
            <person name="Karimi K."/>
            <person name="Yasuoka Y."/>
            <person name="Dichmann D.S."/>
            <person name="Flajnik M.F."/>
            <person name="Houston D.W."/>
            <person name="Shendure J."/>
            <person name="DuPasquier L."/>
            <person name="Vize P.D."/>
            <person name="Zorn A.M."/>
            <person name="Ito M."/>
            <person name="Marcotte E.M."/>
            <person name="Wallingford J.B."/>
            <person name="Ito Y."/>
            <person name="Asashima M."/>
            <person name="Ueno N."/>
            <person name="Matsuda Y."/>
            <person name="Veenstra G.J."/>
            <person name="Fujiyama A."/>
            <person name="Harland R.M."/>
            <person name="Taira M."/>
            <person name="Rokhsar D.S."/>
        </authorList>
    </citation>
    <scope>NUCLEOTIDE SEQUENCE [LARGE SCALE GENOMIC DNA]</scope>
    <source>
        <strain evidence="3">J</strain>
    </source>
</reference>
<organism evidence="2 3">
    <name type="scientific">Xenopus laevis</name>
    <name type="common">African clawed frog</name>
    <dbReference type="NCBI Taxonomy" id="8355"/>
    <lineage>
        <taxon>Eukaryota</taxon>
        <taxon>Metazoa</taxon>
        <taxon>Chordata</taxon>
        <taxon>Craniata</taxon>
        <taxon>Vertebrata</taxon>
        <taxon>Euteleostomi</taxon>
        <taxon>Amphibia</taxon>
        <taxon>Batrachia</taxon>
        <taxon>Anura</taxon>
        <taxon>Pipoidea</taxon>
        <taxon>Pipidae</taxon>
        <taxon>Xenopodinae</taxon>
        <taxon>Xenopus</taxon>
        <taxon>Xenopus</taxon>
    </lineage>
</organism>
<evidence type="ECO:0000256" key="1">
    <source>
        <dbReference type="SAM" id="MobiDB-lite"/>
    </source>
</evidence>
<accession>A0A974DEC3</accession>
<dbReference type="Proteomes" id="UP000694892">
    <property type="component" value="Chromosome 3L"/>
</dbReference>
<feature type="region of interest" description="Disordered" evidence="1">
    <location>
        <begin position="120"/>
        <end position="161"/>
    </location>
</feature>
<name>A0A974DEC3_XENLA</name>
<protein>
    <submittedName>
        <fullName evidence="2">Uncharacterized protein</fullName>
    </submittedName>
</protein>
<evidence type="ECO:0000313" key="3">
    <source>
        <dbReference type="Proteomes" id="UP000694892"/>
    </source>
</evidence>
<sequence length="161" mass="18629">MMRVLHKIRGRDVALRESEEGHRYNAGTGNHWEKGILSCRAYTLIYSRTQIQYRDREPLGEGNSVLQSLHSNIQRDTDTIQGQGTIGRREFWNHWEKRILSCIAYTLIYRGTQIQYRDREPLGEGNPALQSLHSNIQRDTDTEQREGTIGGRESCPTELTL</sequence>
<gene>
    <name evidence="2" type="ORF">XELAEV_18019118mg</name>
</gene>
<dbReference type="AlphaFoldDB" id="A0A974DEC3"/>
<evidence type="ECO:0000313" key="2">
    <source>
        <dbReference type="EMBL" id="OCT90503.1"/>
    </source>
</evidence>